<reference evidence="6 7" key="1">
    <citation type="submission" date="2011-08" db="EMBL/GenBank/DDBJ databases">
        <title>The Genome Sequence of Johnsonella ignava ATCC 51276.</title>
        <authorList>
            <consortium name="The Broad Institute Genome Sequencing Platform"/>
            <person name="Earl A."/>
            <person name="Ward D."/>
            <person name="Feldgarden M."/>
            <person name="Gevers D."/>
            <person name="Izard J."/>
            <person name="Blanton J.M."/>
            <person name="Baranova O.V."/>
            <person name="Dewhirst F.E."/>
            <person name="Young S.K."/>
            <person name="Zeng Q."/>
            <person name="Gargeya S."/>
            <person name="Fitzgerald M."/>
            <person name="Haas B."/>
            <person name="Abouelleil A."/>
            <person name="Alvarado L."/>
            <person name="Arachchi H.M."/>
            <person name="Berlin A."/>
            <person name="Brown A."/>
            <person name="Chapman S.B."/>
            <person name="Chen Z."/>
            <person name="Dunbar C."/>
            <person name="Freedman E."/>
            <person name="Gearin G."/>
            <person name="Gellesch M."/>
            <person name="Goldberg J."/>
            <person name="Griggs A."/>
            <person name="Gujja S."/>
            <person name="Heiman D."/>
            <person name="Howarth C."/>
            <person name="Larson L."/>
            <person name="Lui A."/>
            <person name="MacDonald P.J.P."/>
            <person name="Montmayeur A."/>
            <person name="Murphy C."/>
            <person name="Neiman D."/>
            <person name="Pearson M."/>
            <person name="Priest M."/>
            <person name="Roberts A."/>
            <person name="Saif S."/>
            <person name="Shea T."/>
            <person name="Shenoy N."/>
            <person name="Sisk P."/>
            <person name="Stolte C."/>
            <person name="Sykes S."/>
            <person name="Wortman J."/>
            <person name="Nusbaum C."/>
            <person name="Birren B."/>
        </authorList>
    </citation>
    <scope>NUCLEOTIDE SEQUENCE [LARGE SCALE GENOMIC DNA]</scope>
    <source>
        <strain evidence="6 7">ATCC 51276</strain>
    </source>
</reference>
<feature type="transmembrane region" description="Helical" evidence="4">
    <location>
        <begin position="76"/>
        <end position="99"/>
    </location>
</feature>
<evidence type="ECO:0000256" key="1">
    <source>
        <dbReference type="ARBA" id="ARBA00022741"/>
    </source>
</evidence>
<feature type="binding site" evidence="3">
    <location>
        <begin position="232"/>
        <end position="239"/>
    </location>
    <ligand>
        <name>ATP</name>
        <dbReference type="ChEBI" id="CHEBI:30616"/>
    </ligand>
</feature>
<keyword evidence="4" id="KW-0812">Transmembrane</keyword>
<dbReference type="Gene3D" id="3.40.50.300">
    <property type="entry name" value="P-loop containing nucleotide triphosphate hydrolases"/>
    <property type="match status" value="1"/>
</dbReference>
<dbReference type="SUPFAM" id="SSF52540">
    <property type="entry name" value="P-loop containing nucleoside triphosphate hydrolases"/>
    <property type="match status" value="1"/>
</dbReference>
<dbReference type="GO" id="GO:0003677">
    <property type="term" value="F:DNA binding"/>
    <property type="evidence" value="ECO:0007669"/>
    <property type="project" value="InterPro"/>
</dbReference>
<feature type="transmembrane region" description="Helical" evidence="4">
    <location>
        <begin position="6"/>
        <end position="26"/>
    </location>
</feature>
<organism evidence="6 7">
    <name type="scientific">Johnsonella ignava ATCC 51276</name>
    <dbReference type="NCBI Taxonomy" id="679200"/>
    <lineage>
        <taxon>Bacteria</taxon>
        <taxon>Bacillati</taxon>
        <taxon>Bacillota</taxon>
        <taxon>Clostridia</taxon>
        <taxon>Lachnospirales</taxon>
        <taxon>Lachnospiraceae</taxon>
        <taxon>Johnsonella</taxon>
    </lineage>
</organism>
<evidence type="ECO:0000256" key="2">
    <source>
        <dbReference type="ARBA" id="ARBA00022840"/>
    </source>
</evidence>
<evidence type="ECO:0000313" key="7">
    <source>
        <dbReference type="Proteomes" id="UP000003011"/>
    </source>
</evidence>
<protein>
    <recommendedName>
        <fullName evidence="5">FtsK domain-containing protein</fullName>
    </recommendedName>
</protein>
<evidence type="ECO:0000313" key="6">
    <source>
        <dbReference type="EMBL" id="EHI54577.1"/>
    </source>
</evidence>
<dbReference type="EMBL" id="ACZL01000053">
    <property type="protein sequence ID" value="EHI54577.1"/>
    <property type="molecule type" value="Genomic_DNA"/>
</dbReference>
<dbReference type="Proteomes" id="UP000003011">
    <property type="component" value="Unassembled WGS sequence"/>
</dbReference>
<gene>
    <name evidence="6" type="ORF">HMPREF9333_02266</name>
</gene>
<keyword evidence="4" id="KW-1133">Transmembrane helix</keyword>
<dbReference type="GO" id="GO:0005524">
    <property type="term" value="F:ATP binding"/>
    <property type="evidence" value="ECO:0007669"/>
    <property type="project" value="UniProtKB-UniRule"/>
</dbReference>
<dbReference type="eggNOG" id="COG1674">
    <property type="taxonomic scope" value="Bacteria"/>
</dbReference>
<dbReference type="InterPro" id="IPR050206">
    <property type="entry name" value="FtsK/SpoIIIE/SftA"/>
</dbReference>
<dbReference type="InterPro" id="IPR027417">
    <property type="entry name" value="P-loop_NTPase"/>
</dbReference>
<feature type="transmembrane region" description="Helical" evidence="4">
    <location>
        <begin position="38"/>
        <end position="56"/>
    </location>
</feature>
<evidence type="ECO:0000256" key="4">
    <source>
        <dbReference type="SAM" id="Phobius"/>
    </source>
</evidence>
<evidence type="ECO:0000256" key="3">
    <source>
        <dbReference type="PROSITE-ProRule" id="PRU00289"/>
    </source>
</evidence>
<dbReference type="PROSITE" id="PS50901">
    <property type="entry name" value="FTSK"/>
    <property type="match status" value="1"/>
</dbReference>
<keyword evidence="4" id="KW-0472">Membrane</keyword>
<proteinExistence type="predicted"/>
<name>G5GL21_9FIRM</name>
<dbReference type="InterPro" id="IPR002543">
    <property type="entry name" value="FtsK_dom"/>
</dbReference>
<dbReference type="AlphaFoldDB" id="G5GL21"/>
<sequence>MSKENNSDPVGAILAVILKGLFKFFIQVIRGLKGLTSLARIIGLGITVSISIVSYLRKELFMITLNRMGQVFKVPVPSLIQLILWGLTMAVPLMYLAILGTLKSKDKSMYDVIFRDIGFIGKNNKTPYFLYKKENEKKIIYAFQSNIPLTDWVKAKDRLEVGLGCSIRQIREGTKKGIIELVTVSSDYKIPEMLRWKDDYILPGDGVLCIGEGDLDYVKFDLNRTPHVLAAGETGSGKSVILRCMLWQMIKKGCRIYMIDFKGGVEFGKVYEKYGEVITDRLRALTVLEKLVKENDTRLKLFREMEVKNLKEYNQKTHRNLSRIGVFIDEIAEMLDKKGVAKEDKAIYEQLEGYLSTLARLSRATGINLFLGVQRPDANVLTGQIKNNVPVRISGRFADKTASEIVLGNTSACNLPDVKGRFLYKVGNETIEFQSFYFDDEKDLKEIEIKHGNMLTIKDCETKERLVKNKDFYIPEKPEPGEYLKNGEEIELDFNFNPGISKQR</sequence>
<keyword evidence="7" id="KW-1185">Reference proteome</keyword>
<dbReference type="HOGENOM" id="CLU_038791_0_0_9"/>
<evidence type="ECO:0000259" key="5">
    <source>
        <dbReference type="PROSITE" id="PS50901"/>
    </source>
</evidence>
<keyword evidence="2 3" id="KW-0067">ATP-binding</keyword>
<accession>G5GL21</accession>
<comment type="caution">
    <text evidence="6">The sequence shown here is derived from an EMBL/GenBank/DDBJ whole genome shotgun (WGS) entry which is preliminary data.</text>
</comment>
<dbReference type="PANTHER" id="PTHR22683:SF1">
    <property type="entry name" value="TYPE VII SECRETION SYSTEM PROTEIN ESSC"/>
    <property type="match status" value="1"/>
</dbReference>
<dbReference type="PATRIC" id="fig|679200.3.peg.2380"/>
<dbReference type="STRING" id="679200.HMPREF9333_02266"/>
<feature type="domain" description="FtsK" evidence="5">
    <location>
        <begin position="215"/>
        <end position="404"/>
    </location>
</feature>
<dbReference type="RefSeq" id="WP_005542318.1">
    <property type="nucleotide sequence ID" value="NZ_JH378845.1"/>
</dbReference>
<dbReference type="PANTHER" id="PTHR22683">
    <property type="entry name" value="SPORULATION PROTEIN RELATED"/>
    <property type="match status" value="1"/>
</dbReference>
<dbReference type="OrthoDB" id="9807790at2"/>
<dbReference type="Pfam" id="PF01580">
    <property type="entry name" value="FtsK_SpoIIIE"/>
    <property type="match status" value="1"/>
</dbReference>
<keyword evidence="1 3" id="KW-0547">Nucleotide-binding</keyword>